<feature type="compositionally biased region" description="Polar residues" evidence="1">
    <location>
        <begin position="226"/>
        <end position="246"/>
    </location>
</feature>
<dbReference type="EMBL" id="CP066558">
    <property type="protein sequence ID" value="QQF82821.1"/>
    <property type="molecule type" value="Genomic_DNA"/>
</dbReference>
<sequence>MTIFEKLTTPNKTEQGLLFFGNQHETVPTRLLYDPCLTPRAKFAWQLIKHKAREFQGGLFPSYEVLGKLLSDKPYLNASLSRKTVSQTLLLLRLTRWLTLCETVRNELGQVKGNVYLLHDEPIPILDAIQLNEDYLHLLHSATKHKDIVVRGVATHIVNNILSDKTQWHYVSHIDWMQARYQDYCSRFGNEKEADFSYLNLDTVQQNLLSSNKERSENSEELSEKMSNLPSSIKELSQNTPSSNRELSQEKQGKSLILDSVPLRNSVNQYKYSTVFINKYSTGTPEEIDWTLNLNHFEKRTVAKAMEGLDLGLCQAILFEAGERLEKGTIKKPQGYLLSLVRKAHLGQFNPYLLEQYLSQCNLSMMNKSLTHITVPERDKTPPPSSVPTLEQRKARAEMIRNLKTQLLN</sequence>
<name>A0A9Q7E7U6_HISSO</name>
<accession>A0A9Q7E7U6</accession>
<dbReference type="Proteomes" id="UP000595373">
    <property type="component" value="Chromosome"/>
</dbReference>
<protein>
    <recommendedName>
        <fullName evidence="4">Helix-turn-helix domain-containing protein</fullName>
    </recommendedName>
</protein>
<keyword evidence="3" id="KW-1185">Reference proteome</keyword>
<dbReference type="RefSeq" id="WP_081376612.1">
    <property type="nucleotide sequence ID" value="NZ_CP018802.1"/>
</dbReference>
<gene>
    <name evidence="2" type="ORF">JFL49_02595</name>
</gene>
<dbReference type="InterPro" id="IPR047749">
    <property type="entry name" value="STY4528-like"/>
</dbReference>
<proteinExistence type="predicted"/>
<reference evidence="2 3" key="1">
    <citation type="submission" date="2020-12" db="EMBL/GenBank/DDBJ databases">
        <title>ASc-MMNZ-VFA-070.</title>
        <authorList>
            <person name="Schryvers A."/>
            <person name="Mostafa Nazari M."/>
            <person name="Farshchi Andisi V."/>
            <person name="Timsit E."/>
            <person name="Walter Morck D."/>
        </authorList>
    </citation>
    <scope>NUCLEOTIDE SEQUENCE [LARGE SCALE GENOMIC DNA]</scope>
    <source>
        <strain evidence="2 3">ASc-MMNZ-VFA-070</strain>
    </source>
</reference>
<evidence type="ECO:0000256" key="1">
    <source>
        <dbReference type="SAM" id="MobiDB-lite"/>
    </source>
</evidence>
<evidence type="ECO:0008006" key="4">
    <source>
        <dbReference type="Google" id="ProtNLM"/>
    </source>
</evidence>
<evidence type="ECO:0000313" key="2">
    <source>
        <dbReference type="EMBL" id="QQF82821.1"/>
    </source>
</evidence>
<feature type="compositionally biased region" description="Basic and acidic residues" evidence="1">
    <location>
        <begin position="212"/>
        <end position="224"/>
    </location>
</feature>
<organism evidence="2 3">
    <name type="scientific">Histophilus somni</name>
    <name type="common">Haemophilus somnus</name>
    <dbReference type="NCBI Taxonomy" id="731"/>
    <lineage>
        <taxon>Bacteria</taxon>
        <taxon>Pseudomonadati</taxon>
        <taxon>Pseudomonadota</taxon>
        <taxon>Gammaproteobacteria</taxon>
        <taxon>Pasteurellales</taxon>
        <taxon>Pasteurellaceae</taxon>
        <taxon>Histophilus</taxon>
    </lineage>
</organism>
<dbReference type="AlphaFoldDB" id="A0A9Q7E7U6"/>
<evidence type="ECO:0000313" key="3">
    <source>
        <dbReference type="Proteomes" id="UP000595373"/>
    </source>
</evidence>
<feature type="region of interest" description="Disordered" evidence="1">
    <location>
        <begin position="211"/>
        <end position="251"/>
    </location>
</feature>
<dbReference type="NCBIfam" id="NF040582">
    <property type="entry name" value="STY4528_fam"/>
    <property type="match status" value="1"/>
</dbReference>
<dbReference type="OrthoDB" id="8556561at2"/>